<protein>
    <submittedName>
        <fullName evidence="1">Uncharacterized protein</fullName>
    </submittedName>
</protein>
<keyword evidence="2" id="KW-1185">Reference proteome</keyword>
<evidence type="ECO:0000313" key="1">
    <source>
        <dbReference type="EMBL" id="KAF5406063.1"/>
    </source>
</evidence>
<name>A0A8J4TF42_9TREM</name>
<organism evidence="1 2">
    <name type="scientific">Paragonimus heterotremus</name>
    <dbReference type="NCBI Taxonomy" id="100268"/>
    <lineage>
        <taxon>Eukaryota</taxon>
        <taxon>Metazoa</taxon>
        <taxon>Spiralia</taxon>
        <taxon>Lophotrochozoa</taxon>
        <taxon>Platyhelminthes</taxon>
        <taxon>Trematoda</taxon>
        <taxon>Digenea</taxon>
        <taxon>Plagiorchiida</taxon>
        <taxon>Troglotremata</taxon>
        <taxon>Troglotrematidae</taxon>
        <taxon>Paragonimus</taxon>
    </lineage>
</organism>
<comment type="caution">
    <text evidence="1">The sequence shown here is derived from an EMBL/GenBank/DDBJ whole genome shotgun (WGS) entry which is preliminary data.</text>
</comment>
<reference evidence="1" key="1">
    <citation type="submission" date="2019-05" db="EMBL/GenBank/DDBJ databases">
        <title>Annotation for the trematode Paragonimus heterotremus.</title>
        <authorList>
            <person name="Choi Y.-J."/>
        </authorList>
    </citation>
    <scope>NUCLEOTIDE SEQUENCE</scope>
    <source>
        <strain evidence="1">LC</strain>
    </source>
</reference>
<dbReference type="AlphaFoldDB" id="A0A8J4TF42"/>
<dbReference type="Proteomes" id="UP000748531">
    <property type="component" value="Unassembled WGS sequence"/>
</dbReference>
<proteinExistence type="predicted"/>
<dbReference type="EMBL" id="LUCH01000110">
    <property type="protein sequence ID" value="KAF5406063.1"/>
    <property type="molecule type" value="Genomic_DNA"/>
</dbReference>
<evidence type="ECO:0000313" key="2">
    <source>
        <dbReference type="Proteomes" id="UP000748531"/>
    </source>
</evidence>
<accession>A0A8J4TF42</accession>
<sequence>MRKIFLFLDRPAFHLQGTLLLQGLPLRWNKTSPTIGTITAPIQMAVRSVFNAQWPTALLHSTVLVGWYECEQAIVLTVRVSLFNHTLPASCNFSLSKSDCLRRLFTYGEHSIWGIQIWHGFVFYIQAYLMHYGRPVYSWSSSKLHEPDQYTFLPIHDAVTKLFKHEMPGLETIGTRLLNMSDCKGIIFLTLSVIVNNHTVHTDCDQFRTFVECMSNRMRTRKSEQETNLGIRLMNVFVLYVQARLLQFGKPIPWTSLTTLESQFWEAQFKTALLQRLEKVGIQTALFAMEFEKIGNLDYTLAMLMNVTFVGEKLKFVCGMQNVQHCFQRLWNVSDTHHSIWSLELVELYSYDSRQDHDLKLFRLDVTLSPLWVPNTAFEVLQEIASRLGLSSQYPVGSYAWVSHSE</sequence>
<gene>
    <name evidence="1" type="ORF">PHET_00440</name>
</gene>